<dbReference type="PANTHER" id="PTHR42852">
    <property type="entry name" value="THIOL:DISULFIDE INTERCHANGE PROTEIN DSBE"/>
    <property type="match status" value="1"/>
</dbReference>
<evidence type="ECO:0000256" key="5">
    <source>
        <dbReference type="SAM" id="SignalP"/>
    </source>
</evidence>
<sequence>MRKLIFLFLLCITYMLQAQNVIDNPKFKYRSGSIYTITRIERNPDATRLSIHVVFRPHWWVKTGKDTHLEDVATGKKYYITGSEGFELEKEVYTPDSGTLDFVLLFPPLPKETKEIHFLDDDDHEELNTYYISLEEQEAKASFFDKVSGNWMGMNDYYEWAFGIYDSLAVMDNRFYQYEDIRQKGKSMLLTLKDEDGELVKLELTPQKDGLCRIRKDKEPARLFSRTTESMKAVQAKNEASSVFHRDSICVQGYIAGYNRKLGFSNGLIYVANELTREDYPVVVNLQPSGRFECKFEANYPICSSVVFNDNWIPFYAEPGQTVTLYLDWEAVMARSRARDYHYPIKNLHYMGANAHINHALRYMDDYFDFPYEEFSKMQKELTPAQFRERCEPKFRHWTDAADSLVNVNQYIGNTARLVRNAARIAAGYKLLDFVMYRSYAAREDKDNPVLKIKEDSAYYSFLRQMPLNDSLIVADRNFSGFINRLEYMNFARAVGDTTTVEMGKITYEYPEKSVLTYLKEHGVTLTPEQEKMRKDGEERAGKTVTREISEIIAESKIWEELMEKYKDLFEAYREENKAVDRVSASVDENQKAEDEKRMRINQFFENQREKSGRLDTIVGYTPLVSQIIALRSLPFDLQQLDKEGARSLLDKEKQLISHPFMFAEAERLYAEAFPLQNDSTYILPEGPATEIFQNIIKAHAGKVLFVDFWATSCGPCRSGIEHTAGLRQLYKDHPEFQFIYITSDRESPEKTYNEYVEKNLKGEACYRIPQAEYNYLRQLFRFNGIPHYELIEKDGSVSRSVPHTHNLKQYLEKRFGDGKKVE</sequence>
<evidence type="ECO:0000259" key="6">
    <source>
        <dbReference type="PROSITE" id="PS51352"/>
    </source>
</evidence>
<keyword evidence="5" id="KW-0732">Signal</keyword>
<proteinExistence type="predicted"/>
<dbReference type="RefSeq" id="WP_117725184.1">
    <property type="nucleotide sequence ID" value="NZ_CAUGNI010000049.1"/>
</dbReference>
<evidence type="ECO:0000256" key="4">
    <source>
        <dbReference type="ARBA" id="ARBA00023284"/>
    </source>
</evidence>
<comment type="subcellular location">
    <subcellularLocation>
        <location evidence="1">Cell envelope</location>
    </subcellularLocation>
</comment>
<accession>A0A3E5B452</accession>
<dbReference type="GO" id="GO:0030313">
    <property type="term" value="C:cell envelope"/>
    <property type="evidence" value="ECO:0007669"/>
    <property type="project" value="UniProtKB-SubCell"/>
</dbReference>
<dbReference type="PANTHER" id="PTHR42852:SF6">
    <property type="entry name" value="THIOL:DISULFIDE INTERCHANGE PROTEIN DSBE"/>
    <property type="match status" value="1"/>
</dbReference>
<evidence type="ECO:0000313" key="7">
    <source>
        <dbReference type="EMBL" id="RGN32358.1"/>
    </source>
</evidence>
<protein>
    <recommendedName>
        <fullName evidence="6">Thioredoxin domain-containing protein</fullName>
    </recommendedName>
</protein>
<gene>
    <name evidence="7" type="ORF">DXB65_18925</name>
</gene>
<dbReference type="InterPro" id="IPR012336">
    <property type="entry name" value="Thioredoxin-like_fold"/>
</dbReference>
<dbReference type="InterPro" id="IPR013766">
    <property type="entry name" value="Thioredoxin_domain"/>
</dbReference>
<organism evidence="7 8">
    <name type="scientific">Bacteroides oleiciplenus</name>
    <dbReference type="NCBI Taxonomy" id="626931"/>
    <lineage>
        <taxon>Bacteria</taxon>
        <taxon>Pseudomonadati</taxon>
        <taxon>Bacteroidota</taxon>
        <taxon>Bacteroidia</taxon>
        <taxon>Bacteroidales</taxon>
        <taxon>Bacteroidaceae</taxon>
        <taxon>Bacteroides</taxon>
    </lineage>
</organism>
<keyword evidence="2" id="KW-0201">Cytochrome c-type biogenesis</keyword>
<dbReference type="PROSITE" id="PS51352">
    <property type="entry name" value="THIOREDOXIN_2"/>
    <property type="match status" value="1"/>
</dbReference>
<name>A0A3E5B452_9BACE</name>
<dbReference type="Proteomes" id="UP000260983">
    <property type="component" value="Unassembled WGS sequence"/>
</dbReference>
<evidence type="ECO:0000256" key="2">
    <source>
        <dbReference type="ARBA" id="ARBA00022748"/>
    </source>
</evidence>
<evidence type="ECO:0000256" key="3">
    <source>
        <dbReference type="ARBA" id="ARBA00023157"/>
    </source>
</evidence>
<keyword evidence="3" id="KW-1015">Disulfide bond</keyword>
<evidence type="ECO:0000313" key="8">
    <source>
        <dbReference type="Proteomes" id="UP000260983"/>
    </source>
</evidence>
<comment type="caution">
    <text evidence="7">The sequence shown here is derived from an EMBL/GenBank/DDBJ whole genome shotgun (WGS) entry which is preliminary data.</text>
</comment>
<reference evidence="7 8" key="1">
    <citation type="submission" date="2018-08" db="EMBL/GenBank/DDBJ databases">
        <title>A genome reference for cultivated species of the human gut microbiota.</title>
        <authorList>
            <person name="Zou Y."/>
            <person name="Xue W."/>
            <person name="Luo G."/>
        </authorList>
    </citation>
    <scope>NUCLEOTIDE SEQUENCE [LARGE SCALE GENOMIC DNA]</scope>
    <source>
        <strain evidence="7 8">OM05-15BH</strain>
    </source>
</reference>
<feature type="chain" id="PRO_5017536220" description="Thioredoxin domain-containing protein" evidence="5">
    <location>
        <begin position="19"/>
        <end position="823"/>
    </location>
</feature>
<dbReference type="Gene3D" id="3.40.30.10">
    <property type="entry name" value="Glutaredoxin"/>
    <property type="match status" value="1"/>
</dbReference>
<keyword evidence="4" id="KW-0676">Redox-active center</keyword>
<dbReference type="AlphaFoldDB" id="A0A3E5B452"/>
<dbReference type="InterPro" id="IPR036249">
    <property type="entry name" value="Thioredoxin-like_sf"/>
</dbReference>
<feature type="domain" description="Thioredoxin" evidence="6">
    <location>
        <begin position="665"/>
        <end position="822"/>
    </location>
</feature>
<feature type="signal peptide" evidence="5">
    <location>
        <begin position="1"/>
        <end position="18"/>
    </location>
</feature>
<dbReference type="Pfam" id="PF13905">
    <property type="entry name" value="Thioredoxin_8"/>
    <property type="match status" value="1"/>
</dbReference>
<dbReference type="SUPFAM" id="SSF52833">
    <property type="entry name" value="Thioredoxin-like"/>
    <property type="match status" value="1"/>
</dbReference>
<dbReference type="EMBL" id="QSUL01000014">
    <property type="protein sequence ID" value="RGN32358.1"/>
    <property type="molecule type" value="Genomic_DNA"/>
</dbReference>
<evidence type="ECO:0000256" key="1">
    <source>
        <dbReference type="ARBA" id="ARBA00004196"/>
    </source>
</evidence>
<dbReference type="InterPro" id="IPR050553">
    <property type="entry name" value="Thioredoxin_ResA/DsbE_sf"/>
</dbReference>
<dbReference type="GO" id="GO:0017004">
    <property type="term" value="P:cytochrome complex assembly"/>
    <property type="evidence" value="ECO:0007669"/>
    <property type="project" value="UniProtKB-KW"/>
</dbReference>